<evidence type="ECO:0000313" key="2">
    <source>
        <dbReference type="Proteomes" id="UP001243989"/>
    </source>
</evidence>
<dbReference type="Proteomes" id="UP001243989">
    <property type="component" value="Unassembled WGS sequence"/>
</dbReference>
<organism evidence="1 2">
    <name type="scientific">Colletotrichum phormii</name>
    <dbReference type="NCBI Taxonomy" id="359342"/>
    <lineage>
        <taxon>Eukaryota</taxon>
        <taxon>Fungi</taxon>
        <taxon>Dikarya</taxon>
        <taxon>Ascomycota</taxon>
        <taxon>Pezizomycotina</taxon>
        <taxon>Sordariomycetes</taxon>
        <taxon>Hypocreomycetidae</taxon>
        <taxon>Glomerellales</taxon>
        <taxon>Glomerellaceae</taxon>
        <taxon>Colletotrichum</taxon>
        <taxon>Colletotrichum acutatum species complex</taxon>
    </lineage>
</organism>
<dbReference type="RefSeq" id="XP_060438643.1">
    <property type="nucleotide sequence ID" value="XM_060581881.1"/>
</dbReference>
<keyword evidence="2" id="KW-1185">Reference proteome</keyword>
<dbReference type="EMBL" id="JAHMHQ010000034">
    <property type="protein sequence ID" value="KAK1622648.1"/>
    <property type="molecule type" value="Genomic_DNA"/>
</dbReference>
<gene>
    <name evidence="1" type="ORF">BDP81DRAFT_145169</name>
</gene>
<dbReference type="GeneID" id="85466743"/>
<sequence length="151" mass="17557">MTSRSRSHARRLEYALQQAQATGLQEKLLERLERLLKEMVYWGIPITQEALIAMLRWMGPTRSTEIIEGQCEVFEVDQKLVEEIRKSFLHEPMRRWIEAMIDSDNIDFGFDVVGYCRQFEDKSDKSWSHSASVAYYYGTQPGVGSSLHSPH</sequence>
<protein>
    <submittedName>
        <fullName evidence="1">Uncharacterized protein</fullName>
    </submittedName>
</protein>
<proteinExistence type="predicted"/>
<evidence type="ECO:0000313" key="1">
    <source>
        <dbReference type="EMBL" id="KAK1622648.1"/>
    </source>
</evidence>
<comment type="caution">
    <text evidence="1">The sequence shown here is derived from an EMBL/GenBank/DDBJ whole genome shotgun (WGS) entry which is preliminary data.</text>
</comment>
<dbReference type="AlphaFoldDB" id="A0AAI9ZEB0"/>
<name>A0AAI9ZEB0_9PEZI</name>
<accession>A0AAI9ZEB0</accession>
<reference evidence="1" key="1">
    <citation type="submission" date="2021-06" db="EMBL/GenBank/DDBJ databases">
        <title>Comparative genomics, transcriptomics and evolutionary studies reveal genomic signatures of adaptation to plant cell wall in hemibiotrophic fungi.</title>
        <authorList>
            <consortium name="DOE Joint Genome Institute"/>
            <person name="Baroncelli R."/>
            <person name="Diaz J.F."/>
            <person name="Benocci T."/>
            <person name="Peng M."/>
            <person name="Battaglia E."/>
            <person name="Haridas S."/>
            <person name="Andreopoulos W."/>
            <person name="Labutti K."/>
            <person name="Pangilinan J."/>
            <person name="Floch G.L."/>
            <person name="Makela M.R."/>
            <person name="Henrissat B."/>
            <person name="Grigoriev I.V."/>
            <person name="Crouch J.A."/>
            <person name="De Vries R.P."/>
            <person name="Sukno S.A."/>
            <person name="Thon M.R."/>
        </authorList>
    </citation>
    <scope>NUCLEOTIDE SEQUENCE</scope>
    <source>
        <strain evidence="1">CBS 102054</strain>
    </source>
</reference>